<accession>A0ABN1UEH4</accession>
<dbReference type="Gene3D" id="2.40.10.10">
    <property type="entry name" value="Trypsin-like serine proteases"/>
    <property type="match status" value="2"/>
</dbReference>
<gene>
    <name evidence="5" type="ORF">GCM10009606_23670</name>
</gene>
<reference evidence="5 6" key="1">
    <citation type="journal article" date="2019" name="Int. J. Syst. Evol. Microbiol.">
        <title>The Global Catalogue of Microorganisms (GCM) 10K type strain sequencing project: providing services to taxonomists for standard genome sequencing and annotation.</title>
        <authorList>
            <consortium name="The Broad Institute Genomics Platform"/>
            <consortium name="The Broad Institute Genome Sequencing Center for Infectious Disease"/>
            <person name="Wu L."/>
            <person name="Ma J."/>
        </authorList>
    </citation>
    <scope>NUCLEOTIDE SEQUENCE [LARGE SCALE GENOMIC DNA]</scope>
    <source>
        <strain evidence="5 6">JCM 11813</strain>
    </source>
</reference>
<dbReference type="InterPro" id="IPR001940">
    <property type="entry name" value="Peptidase_S1C"/>
</dbReference>
<evidence type="ECO:0000256" key="3">
    <source>
        <dbReference type="SAM" id="SignalP"/>
    </source>
</evidence>
<feature type="signal peptide" evidence="3">
    <location>
        <begin position="1"/>
        <end position="30"/>
    </location>
</feature>
<feature type="chain" id="PRO_5045273527" description="Zinc-ribbon domain-containing protein" evidence="3">
    <location>
        <begin position="31"/>
        <end position="480"/>
    </location>
</feature>
<dbReference type="Pfam" id="PF13365">
    <property type="entry name" value="Trypsin_2"/>
    <property type="match status" value="1"/>
</dbReference>
<evidence type="ECO:0000313" key="6">
    <source>
        <dbReference type="Proteomes" id="UP001499979"/>
    </source>
</evidence>
<keyword evidence="3" id="KW-0732">Signal</keyword>
<comment type="caution">
    <text evidence="5">The sequence shown here is derived from an EMBL/GenBank/DDBJ whole genome shotgun (WGS) entry which is preliminary data.</text>
</comment>
<keyword evidence="6" id="KW-1185">Reference proteome</keyword>
<dbReference type="CDD" id="cd00029">
    <property type="entry name" value="C1"/>
    <property type="match status" value="1"/>
</dbReference>
<dbReference type="PANTHER" id="PTHR43019:SF23">
    <property type="entry name" value="PROTEASE DO-LIKE 5, CHLOROPLASTIC"/>
    <property type="match status" value="1"/>
</dbReference>
<dbReference type="RefSeq" id="WP_343907743.1">
    <property type="nucleotide sequence ID" value="NZ_BAAAJE010000010.1"/>
</dbReference>
<keyword evidence="2" id="KW-1133">Transmembrane helix</keyword>
<proteinExistence type="predicted"/>
<feature type="domain" description="Zinc-ribbon" evidence="4">
    <location>
        <begin position="457"/>
        <end position="478"/>
    </location>
</feature>
<dbReference type="SUPFAM" id="SSF50494">
    <property type="entry name" value="Trypsin-like serine proteases"/>
    <property type="match status" value="1"/>
</dbReference>
<dbReference type="Proteomes" id="UP001499979">
    <property type="component" value="Unassembled WGS sequence"/>
</dbReference>
<dbReference type="InterPro" id="IPR043504">
    <property type="entry name" value="Peptidase_S1_PA_chymotrypsin"/>
</dbReference>
<evidence type="ECO:0000256" key="1">
    <source>
        <dbReference type="SAM" id="MobiDB-lite"/>
    </source>
</evidence>
<evidence type="ECO:0000256" key="2">
    <source>
        <dbReference type="SAM" id="Phobius"/>
    </source>
</evidence>
<evidence type="ECO:0000313" key="5">
    <source>
        <dbReference type="EMBL" id="GAA1143520.1"/>
    </source>
</evidence>
<keyword evidence="2" id="KW-0472">Membrane</keyword>
<feature type="transmembrane region" description="Helical" evidence="2">
    <location>
        <begin position="376"/>
        <end position="399"/>
    </location>
</feature>
<dbReference type="EMBL" id="BAAAJE010000010">
    <property type="protein sequence ID" value="GAA1143520.1"/>
    <property type="molecule type" value="Genomic_DNA"/>
</dbReference>
<evidence type="ECO:0000259" key="4">
    <source>
        <dbReference type="Pfam" id="PF13240"/>
    </source>
</evidence>
<organism evidence="5 6">
    <name type="scientific">Nocardioides aquiterrae</name>
    <dbReference type="NCBI Taxonomy" id="203799"/>
    <lineage>
        <taxon>Bacteria</taxon>
        <taxon>Bacillati</taxon>
        <taxon>Actinomycetota</taxon>
        <taxon>Actinomycetes</taxon>
        <taxon>Propionibacteriales</taxon>
        <taxon>Nocardioidaceae</taxon>
        <taxon>Nocardioides</taxon>
    </lineage>
</organism>
<dbReference type="PRINTS" id="PR00834">
    <property type="entry name" value="PROTEASES2C"/>
</dbReference>
<feature type="region of interest" description="Disordered" evidence="1">
    <location>
        <begin position="405"/>
        <end position="448"/>
    </location>
</feature>
<protein>
    <recommendedName>
        <fullName evidence="4">Zinc-ribbon domain-containing protein</fullName>
    </recommendedName>
</protein>
<name>A0ABN1UEH4_9ACTN</name>
<keyword evidence="2" id="KW-0812">Transmembrane</keyword>
<dbReference type="Pfam" id="PF13240">
    <property type="entry name" value="Zn_Ribbon_1"/>
    <property type="match status" value="1"/>
</dbReference>
<sequence>MSHRRRSAAACVAALALTGLSVLGAGAVRADDPAGAETPLERVNALVQPSIVYLEQDWAAYVYDKANKQYLNGGQQFQLSFQCTGFVVNPDGYIATAGHCVDLDEVKPAFFQAAAQWAIDTGYYVEPSLTVDQVVGFQDYRVETYDKVNRADLVIQVGWGAAASGIRTAEVRRARVVDKLGPDAGDVALLKVEATGLNALPLSDQEVDVGTDIVSVGYPASVDTVTDPDLTPSFKDGAISSVKTVQGGLLTVYEISAAVSAGMSGGPTVDLDGQVVGVNSFGIAGETQPFNFVRPASQLAELLAGAGVDNVVSETTTAYRDGLQAYWDGDKAVAVEKLSAVVDEQPSNALAAEYLDKAEGLPEPPAEESGSNGAPVLLIGLGAVALVVVAGGVLALVLVRRGRKAPPAPPYPPTVQQPGPVPVAPPPTPAPVPVGSAGPAPAPPVPPPAAGPHEHHFCGHCGEPIEHDAQFCTNCGYHVD</sequence>
<feature type="compositionally biased region" description="Pro residues" evidence="1">
    <location>
        <begin position="406"/>
        <end position="432"/>
    </location>
</feature>
<dbReference type="InterPro" id="IPR009003">
    <property type="entry name" value="Peptidase_S1_PA"/>
</dbReference>
<dbReference type="PANTHER" id="PTHR43019">
    <property type="entry name" value="SERINE ENDOPROTEASE DEGS"/>
    <property type="match status" value="1"/>
</dbReference>
<dbReference type="InterPro" id="IPR026870">
    <property type="entry name" value="Zinc_ribbon_dom"/>
</dbReference>